<dbReference type="Proteomes" id="UP001642464">
    <property type="component" value="Unassembled WGS sequence"/>
</dbReference>
<feature type="non-terminal residue" evidence="2">
    <location>
        <position position="79"/>
    </location>
</feature>
<reference evidence="2 3" key="1">
    <citation type="submission" date="2024-02" db="EMBL/GenBank/DDBJ databases">
        <authorList>
            <person name="Chen Y."/>
            <person name="Shah S."/>
            <person name="Dougan E. K."/>
            <person name="Thang M."/>
            <person name="Chan C."/>
        </authorList>
    </citation>
    <scope>NUCLEOTIDE SEQUENCE [LARGE SCALE GENOMIC DNA]</scope>
</reference>
<name>A0ABP0SI41_9DINO</name>
<feature type="region of interest" description="Disordered" evidence="1">
    <location>
        <begin position="1"/>
        <end position="20"/>
    </location>
</feature>
<protein>
    <submittedName>
        <fullName evidence="2">Uncharacterized protein</fullName>
    </submittedName>
</protein>
<feature type="non-terminal residue" evidence="2">
    <location>
        <position position="1"/>
    </location>
</feature>
<proteinExistence type="predicted"/>
<sequence length="79" mass="8278">DPDSVKKPAKPVTGSQQAKEDFPLETLGFLPSASEDFANTIIINESDASTCSLSELIIQGIQQTISAEAVEVAPSSGKE</sequence>
<evidence type="ECO:0000256" key="1">
    <source>
        <dbReference type="SAM" id="MobiDB-lite"/>
    </source>
</evidence>
<comment type="caution">
    <text evidence="2">The sequence shown here is derived from an EMBL/GenBank/DDBJ whole genome shotgun (WGS) entry which is preliminary data.</text>
</comment>
<keyword evidence="3" id="KW-1185">Reference proteome</keyword>
<evidence type="ECO:0000313" key="2">
    <source>
        <dbReference type="EMBL" id="CAK9112075.1"/>
    </source>
</evidence>
<evidence type="ECO:0000313" key="3">
    <source>
        <dbReference type="Proteomes" id="UP001642464"/>
    </source>
</evidence>
<gene>
    <name evidence="2" type="ORF">SCF082_LOCUS51974</name>
</gene>
<accession>A0ABP0SI41</accession>
<dbReference type="EMBL" id="CAXAMM010043862">
    <property type="protein sequence ID" value="CAK9112075.1"/>
    <property type="molecule type" value="Genomic_DNA"/>
</dbReference>
<organism evidence="2 3">
    <name type="scientific">Durusdinium trenchii</name>
    <dbReference type="NCBI Taxonomy" id="1381693"/>
    <lineage>
        <taxon>Eukaryota</taxon>
        <taxon>Sar</taxon>
        <taxon>Alveolata</taxon>
        <taxon>Dinophyceae</taxon>
        <taxon>Suessiales</taxon>
        <taxon>Symbiodiniaceae</taxon>
        <taxon>Durusdinium</taxon>
    </lineage>
</organism>